<proteinExistence type="predicted"/>
<feature type="coiled-coil region" evidence="1">
    <location>
        <begin position="133"/>
        <end position="202"/>
    </location>
</feature>
<evidence type="ECO:0000313" key="2">
    <source>
        <dbReference type="EMBL" id="SMO38450.1"/>
    </source>
</evidence>
<dbReference type="Proteomes" id="UP000319040">
    <property type="component" value="Unassembled WGS sequence"/>
</dbReference>
<dbReference type="RefSeq" id="WP_142531790.1">
    <property type="nucleotide sequence ID" value="NZ_FXTB01000001.1"/>
</dbReference>
<dbReference type="EMBL" id="FXTB01000001">
    <property type="protein sequence ID" value="SMO38450.1"/>
    <property type="molecule type" value="Genomic_DNA"/>
</dbReference>
<gene>
    <name evidence="2" type="ORF">SAMN06265379_101410</name>
</gene>
<reference evidence="2 3" key="1">
    <citation type="submission" date="2017-05" db="EMBL/GenBank/DDBJ databases">
        <authorList>
            <person name="Varghese N."/>
            <person name="Submissions S."/>
        </authorList>
    </citation>
    <scope>NUCLEOTIDE SEQUENCE [LARGE SCALE GENOMIC DNA]</scope>
    <source>
        <strain evidence="2 3">DSM 27040</strain>
    </source>
</reference>
<organism evidence="2 3">
    <name type="scientific">Saccharicrinis carchari</name>
    <dbReference type="NCBI Taxonomy" id="1168039"/>
    <lineage>
        <taxon>Bacteria</taxon>
        <taxon>Pseudomonadati</taxon>
        <taxon>Bacteroidota</taxon>
        <taxon>Bacteroidia</taxon>
        <taxon>Marinilabiliales</taxon>
        <taxon>Marinilabiliaceae</taxon>
        <taxon>Saccharicrinis</taxon>
    </lineage>
</organism>
<dbReference type="AlphaFoldDB" id="A0A521AV45"/>
<evidence type="ECO:0000256" key="1">
    <source>
        <dbReference type="SAM" id="Coils"/>
    </source>
</evidence>
<dbReference type="OrthoDB" id="1117856at2"/>
<protein>
    <submittedName>
        <fullName evidence="2">Uncharacterized protein</fullName>
    </submittedName>
</protein>
<keyword evidence="3" id="KW-1185">Reference proteome</keyword>
<keyword evidence="1" id="KW-0175">Coiled coil</keyword>
<accession>A0A521AV45</accession>
<name>A0A521AV45_SACCC</name>
<evidence type="ECO:0000313" key="3">
    <source>
        <dbReference type="Proteomes" id="UP000319040"/>
    </source>
</evidence>
<dbReference type="PROSITE" id="PS51257">
    <property type="entry name" value="PROKAR_LIPOPROTEIN"/>
    <property type="match status" value="1"/>
</dbReference>
<sequence length="231" mass="26618">MKKFILLAISTLLLSSCVVSKKKYEASLADRSKLRRELNSLQKALQTNISAFETMKNELHRSNALKSDEMSELFLRVTQLTDANKTLENKLSQTVTMYQSQKQTSQSTAEELKTLRANNIALKRDTASIKYALQLSKERFAKLENELNIQKNKYSKLISDKRKLTTEMEADKQKLALFEQQLVRNKEKMEAISKALIELRKEMLSSKTANTSIDPNKNKHIDRMARELGHY</sequence>